<dbReference type="OMA" id="CPPHMAY"/>
<evidence type="ECO:0000256" key="2">
    <source>
        <dbReference type="ARBA" id="ARBA00013194"/>
    </source>
</evidence>
<feature type="compositionally biased region" description="Polar residues" evidence="6">
    <location>
        <begin position="241"/>
        <end position="263"/>
    </location>
</feature>
<proteinExistence type="predicted"/>
<keyword evidence="9" id="KW-1185">Reference proteome</keyword>
<feature type="compositionally biased region" description="Basic residues" evidence="6">
    <location>
        <begin position="169"/>
        <end position="178"/>
    </location>
</feature>
<dbReference type="Gramene" id="Kaladp0032s0384.1.v1.1">
    <property type="protein sequence ID" value="Kaladp0032s0384.1.v1.1"/>
    <property type="gene ID" value="Kaladp0032s0384.v1.1"/>
</dbReference>
<dbReference type="Proteomes" id="UP000594263">
    <property type="component" value="Unplaced"/>
</dbReference>
<reference evidence="8" key="1">
    <citation type="submission" date="2021-01" db="UniProtKB">
        <authorList>
            <consortium name="EnsemblPlants"/>
        </authorList>
    </citation>
    <scope>IDENTIFICATION</scope>
</reference>
<dbReference type="InterPro" id="IPR041232">
    <property type="entry name" value="NPL"/>
</dbReference>
<comment type="catalytic activity">
    <reaction evidence="1 5">
        <text>[protein]-peptidylproline (omega=180) = [protein]-peptidylproline (omega=0)</text>
        <dbReference type="Rhea" id="RHEA:16237"/>
        <dbReference type="Rhea" id="RHEA-COMP:10747"/>
        <dbReference type="Rhea" id="RHEA-COMP:10748"/>
        <dbReference type="ChEBI" id="CHEBI:83833"/>
        <dbReference type="ChEBI" id="CHEBI:83834"/>
        <dbReference type="EC" id="5.2.1.8"/>
    </reaction>
</comment>
<dbReference type="Pfam" id="PF00254">
    <property type="entry name" value="FKBP_C"/>
    <property type="match status" value="1"/>
</dbReference>
<dbReference type="EnsemblPlants" id="Kaladp0032s0384.1.v1.1">
    <property type="protein sequence ID" value="Kaladp0032s0384.1.v1.1"/>
    <property type="gene ID" value="Kaladp0032s0384.v1.1"/>
</dbReference>
<evidence type="ECO:0000313" key="9">
    <source>
        <dbReference type="Proteomes" id="UP000594263"/>
    </source>
</evidence>
<feature type="compositionally biased region" description="Basic and acidic residues" evidence="6">
    <location>
        <begin position="223"/>
        <end position="240"/>
    </location>
</feature>
<dbReference type="FunFam" id="3.10.50.40:FF:000006">
    <property type="entry name" value="Peptidyl-prolyl cis-trans isomerase"/>
    <property type="match status" value="1"/>
</dbReference>
<feature type="compositionally biased region" description="Basic and acidic residues" evidence="6">
    <location>
        <begin position="101"/>
        <end position="111"/>
    </location>
</feature>
<dbReference type="InterPro" id="IPR001179">
    <property type="entry name" value="PPIase_FKBP_dom"/>
</dbReference>
<feature type="domain" description="PPIase FKBP-type" evidence="7">
    <location>
        <begin position="402"/>
        <end position="489"/>
    </location>
</feature>
<dbReference type="PANTHER" id="PTHR43811:SF48">
    <property type="entry name" value="PEPTIDYL-PROLYL CIS-TRANS ISOMERASE FKBP43"/>
    <property type="match status" value="1"/>
</dbReference>
<sequence length="489" mass="53859">MAFWGIEVKPGNPYTHFSKPSKGRLHISQATLGIGSGTNKSLVQCNVGDKYPVFLCALLPGKTESCGLDLEFEEAQDVVFSVIGPLSVHLTGYYLHSRPRLGGDEESRESYGEDIANSDNEESDHCSEDDDYEDSFIDDGDVKHHSPSPISNDRDINEENGVGKPTKEKSRKRLKKKHQVDEPVGSDVPQPKTNVNRRSRALIVESDDDDFAPVSLCDTSIRESVKKKQAEGEQKEENFEASKNNGKSLSMGNGSTVRDQQITMGIDLKRSSPDEADEKEGPKTKKVKKDHLVEVQEGNPVKKSDDVDNESHMCNKLQPQFENGVKQSELTKKKKKKKTKVLQDNDEVHMPLLHGENGNEIPGEIKGSVCKPSASQIKTLSNGLIIEELQEGKEGGKVACRGKKVKIKYVGKLKNGSVFETNIDESPYKFRLGAGKVIDGWDIGIEGMTAGGKRRLTIPPALGYGSQGNGENIPPDSWLIYEIELVSAR</sequence>
<feature type="compositionally biased region" description="Basic and acidic residues" evidence="6">
    <location>
        <begin position="267"/>
        <end position="283"/>
    </location>
</feature>
<evidence type="ECO:0000313" key="8">
    <source>
        <dbReference type="EnsemblPlants" id="Kaladp0032s0384.1.v1.1"/>
    </source>
</evidence>
<dbReference type="Pfam" id="PF17800">
    <property type="entry name" value="NPL"/>
    <property type="match status" value="1"/>
</dbReference>
<dbReference type="AlphaFoldDB" id="A0A7N0ZTF0"/>
<evidence type="ECO:0000256" key="6">
    <source>
        <dbReference type="SAM" id="MobiDB-lite"/>
    </source>
</evidence>
<dbReference type="PROSITE" id="PS50059">
    <property type="entry name" value="FKBP_PPIASE"/>
    <property type="match status" value="1"/>
</dbReference>
<evidence type="ECO:0000256" key="4">
    <source>
        <dbReference type="ARBA" id="ARBA00023235"/>
    </source>
</evidence>
<dbReference type="GO" id="GO:0003755">
    <property type="term" value="F:peptidyl-prolyl cis-trans isomerase activity"/>
    <property type="evidence" value="ECO:0007669"/>
    <property type="project" value="UniProtKB-KW"/>
</dbReference>
<keyword evidence="4 5" id="KW-0413">Isomerase</keyword>
<protein>
    <recommendedName>
        <fullName evidence="2 5">peptidylprolyl isomerase</fullName>
        <ecNumber evidence="2 5">5.2.1.8</ecNumber>
    </recommendedName>
</protein>
<feature type="region of interest" description="Disordered" evidence="6">
    <location>
        <begin position="97"/>
        <end position="197"/>
    </location>
</feature>
<dbReference type="InterPro" id="IPR046357">
    <property type="entry name" value="PPIase_dom_sf"/>
</dbReference>
<evidence type="ECO:0000259" key="7">
    <source>
        <dbReference type="PROSITE" id="PS50059"/>
    </source>
</evidence>
<evidence type="ECO:0000256" key="5">
    <source>
        <dbReference type="PROSITE-ProRule" id="PRU00277"/>
    </source>
</evidence>
<dbReference type="SUPFAM" id="SSF54534">
    <property type="entry name" value="FKBP-like"/>
    <property type="match status" value="1"/>
</dbReference>
<feature type="region of interest" description="Disordered" evidence="6">
    <location>
        <begin position="223"/>
        <end position="288"/>
    </location>
</feature>
<dbReference type="EC" id="5.2.1.8" evidence="2 5"/>
<keyword evidence="3 5" id="KW-0697">Rotamase</keyword>
<accession>A0A7N0ZTF0</accession>
<dbReference type="Gene3D" id="3.10.50.40">
    <property type="match status" value="1"/>
</dbReference>
<organism evidence="8 9">
    <name type="scientific">Kalanchoe fedtschenkoi</name>
    <name type="common">Lavender scallops</name>
    <name type="synonym">South American air plant</name>
    <dbReference type="NCBI Taxonomy" id="63787"/>
    <lineage>
        <taxon>Eukaryota</taxon>
        <taxon>Viridiplantae</taxon>
        <taxon>Streptophyta</taxon>
        <taxon>Embryophyta</taxon>
        <taxon>Tracheophyta</taxon>
        <taxon>Spermatophyta</taxon>
        <taxon>Magnoliopsida</taxon>
        <taxon>eudicotyledons</taxon>
        <taxon>Gunneridae</taxon>
        <taxon>Pentapetalae</taxon>
        <taxon>Saxifragales</taxon>
        <taxon>Crassulaceae</taxon>
        <taxon>Kalanchoe</taxon>
    </lineage>
</organism>
<dbReference type="Gene3D" id="2.60.120.340">
    <property type="entry name" value="Nucleoplasmin core domain"/>
    <property type="match status" value="1"/>
</dbReference>
<feature type="compositionally biased region" description="Acidic residues" evidence="6">
    <location>
        <begin position="119"/>
        <end position="139"/>
    </location>
</feature>
<evidence type="ECO:0000256" key="3">
    <source>
        <dbReference type="ARBA" id="ARBA00023110"/>
    </source>
</evidence>
<name>A0A7N0ZTF0_KALFE</name>
<evidence type="ECO:0000256" key="1">
    <source>
        <dbReference type="ARBA" id="ARBA00000971"/>
    </source>
</evidence>
<dbReference type="PANTHER" id="PTHR43811">
    <property type="entry name" value="FKBP-TYPE PEPTIDYL-PROLYL CIS-TRANS ISOMERASE FKPA"/>
    <property type="match status" value="1"/>
</dbReference>